<feature type="domain" description="Glycosyl transferase CAP10" evidence="2">
    <location>
        <begin position="167"/>
        <end position="411"/>
    </location>
</feature>
<dbReference type="AlphaFoldDB" id="A0A4V5N3Y4"/>
<evidence type="ECO:0000256" key="1">
    <source>
        <dbReference type="SAM" id="MobiDB-lite"/>
    </source>
</evidence>
<dbReference type="InterPro" id="IPR051091">
    <property type="entry name" value="O-Glucosyltr/Glycosyltrsf_90"/>
</dbReference>
<dbReference type="Proteomes" id="UP000308549">
    <property type="component" value="Unassembled WGS sequence"/>
</dbReference>
<protein>
    <recommendedName>
        <fullName evidence="2">Glycosyl transferase CAP10 domain-containing protein</fullName>
    </recommendedName>
</protein>
<dbReference type="PANTHER" id="PTHR12203:SF107">
    <property type="entry name" value="GLYCOSYL TRANSFERASE CAP10 DOMAIN-CONTAINING PROTEIN"/>
    <property type="match status" value="1"/>
</dbReference>
<evidence type="ECO:0000313" key="4">
    <source>
        <dbReference type="Proteomes" id="UP000308549"/>
    </source>
</evidence>
<organism evidence="3 4">
    <name type="scientific">Salinomyces thailandicus</name>
    <dbReference type="NCBI Taxonomy" id="706561"/>
    <lineage>
        <taxon>Eukaryota</taxon>
        <taxon>Fungi</taxon>
        <taxon>Dikarya</taxon>
        <taxon>Ascomycota</taxon>
        <taxon>Pezizomycotina</taxon>
        <taxon>Dothideomycetes</taxon>
        <taxon>Dothideomycetidae</taxon>
        <taxon>Mycosphaerellales</taxon>
        <taxon>Teratosphaeriaceae</taxon>
        <taxon>Salinomyces</taxon>
    </lineage>
</organism>
<dbReference type="SMART" id="SM00672">
    <property type="entry name" value="CAP10"/>
    <property type="match status" value="1"/>
</dbReference>
<keyword evidence="4" id="KW-1185">Reference proteome</keyword>
<reference evidence="3 4" key="1">
    <citation type="submission" date="2017-03" db="EMBL/GenBank/DDBJ databases">
        <title>Genomes of endolithic fungi from Antarctica.</title>
        <authorList>
            <person name="Coleine C."/>
            <person name="Masonjones S."/>
            <person name="Stajich J.E."/>
        </authorList>
    </citation>
    <scope>NUCLEOTIDE SEQUENCE [LARGE SCALE GENOMIC DNA]</scope>
    <source>
        <strain evidence="3 4">CCFEE 6315</strain>
    </source>
</reference>
<dbReference type="InterPro" id="IPR006598">
    <property type="entry name" value="CAP10"/>
</dbReference>
<gene>
    <name evidence="3" type="ORF">B0A50_06113</name>
</gene>
<proteinExistence type="predicted"/>
<comment type="caution">
    <text evidence="3">The sequence shown here is derived from an EMBL/GenBank/DDBJ whole genome shotgun (WGS) entry which is preliminary data.</text>
</comment>
<dbReference type="PANTHER" id="PTHR12203">
    <property type="entry name" value="KDEL LYS-ASP-GLU-LEU CONTAINING - RELATED"/>
    <property type="match status" value="1"/>
</dbReference>
<sequence length="465" mass="53033">MRTIALYGTVAAFTTAALVFFGIHSGHGLATQTYECFHQDRPHHAAQHGGPSVSHGQSYGPPPRLPFAFDHNRDGRNYGLTEEQCTVAFPELYKEVDRAVEHRQKVGKVTQEELDVGWRGDGIVRARIHDNQLYVIDAHGVWDPNHRPRSVATLHALDRAISASQELLPDIEFTLTDHDSALDSPTNNHTTWSYSRLAHQESLWLMPDFGFWGWPNVGLRSYTELQALLEADEEDFLDKLPKLVWRGALAVGSGHDARVGLIKHSKGQIWSDVQTLDWSNKTDIHSKLLTMEDHCRYMFTAQTEGNTYSGRLKYLLNCNSILMSHRLDWIEHFHHLLRPTGPDQNYVKLKRDFSDLPKTMKSLLSPSKLEAAQRIVDNARETFRERYLTPAATACYWRALIRGWASVQDFVPEIWEFKEVEDGVGGKKMRKGLRGVPFESYAIMEQVEWQLPAKPRKVCIDHSGD</sequence>
<dbReference type="EMBL" id="NAJL01000038">
    <property type="protein sequence ID" value="TKA25049.1"/>
    <property type="molecule type" value="Genomic_DNA"/>
</dbReference>
<evidence type="ECO:0000259" key="2">
    <source>
        <dbReference type="SMART" id="SM00672"/>
    </source>
</evidence>
<accession>A0A4V5N3Y4</accession>
<feature type="region of interest" description="Disordered" evidence="1">
    <location>
        <begin position="42"/>
        <end position="64"/>
    </location>
</feature>
<evidence type="ECO:0000313" key="3">
    <source>
        <dbReference type="EMBL" id="TKA25049.1"/>
    </source>
</evidence>
<dbReference type="OrthoDB" id="202415at2759"/>
<dbReference type="Pfam" id="PF05686">
    <property type="entry name" value="Glyco_transf_90"/>
    <property type="match status" value="1"/>
</dbReference>
<name>A0A4V5N3Y4_9PEZI</name>